<feature type="domain" description="BTB" evidence="13">
    <location>
        <begin position="70"/>
        <end position="136"/>
    </location>
</feature>
<dbReference type="SUPFAM" id="SSF54695">
    <property type="entry name" value="POZ domain"/>
    <property type="match status" value="1"/>
</dbReference>
<dbReference type="FunFam" id="1.25.40.420:FF:000001">
    <property type="entry name" value="Kelch-like family member 12"/>
    <property type="match status" value="1"/>
</dbReference>
<reference evidence="14 15" key="1">
    <citation type="submission" date="2024-03" db="EMBL/GenBank/DDBJ databases">
        <title>Adaptation during the transition from Ophiocordyceps entomopathogen to insect associate is accompanied by gene loss and intensified selection.</title>
        <authorList>
            <person name="Ward C.M."/>
            <person name="Onetto C.A."/>
            <person name="Borneman A.R."/>
        </authorList>
    </citation>
    <scope>NUCLEOTIDE SEQUENCE [LARGE SCALE GENOMIC DNA]</scope>
    <source>
        <strain evidence="14">AWRI1</strain>
        <tissue evidence="14">Single Adult Female</tissue>
    </source>
</reference>
<dbReference type="SUPFAM" id="SSF117281">
    <property type="entry name" value="Kelch motif"/>
    <property type="match status" value="1"/>
</dbReference>
<evidence type="ECO:0000313" key="15">
    <source>
        <dbReference type="Proteomes" id="UP001367676"/>
    </source>
</evidence>
<comment type="caution">
    <text evidence="14">The sequence shown here is derived from an EMBL/GenBank/DDBJ whole genome shotgun (WGS) entry which is preliminary data.</text>
</comment>
<dbReference type="Gene3D" id="3.30.710.10">
    <property type="entry name" value="Potassium Channel Kv1.1, Chain A"/>
    <property type="match status" value="1"/>
</dbReference>
<dbReference type="FunFam" id="3.30.710.10:FF:000001">
    <property type="entry name" value="Kelch-like family member 20"/>
    <property type="match status" value="1"/>
</dbReference>
<comment type="function">
    <text evidence="11">Probable substrate-specific adapter of an E3 ubiquitin-protein ligase complex which mediates the ubiquitination and subsequent proteasomal degradation of target proteins. May have a role in synapse differentiation and growth.</text>
</comment>
<dbReference type="FunFam" id="2.120.10.80:FF:000002">
    <property type="entry name" value="Kelch-like family member 2"/>
    <property type="match status" value="1"/>
</dbReference>
<dbReference type="PRINTS" id="PR00501">
    <property type="entry name" value="KELCHREPEAT"/>
</dbReference>
<dbReference type="InterPro" id="IPR011333">
    <property type="entry name" value="SKP1/BTB/POZ_sf"/>
</dbReference>
<gene>
    <name evidence="14" type="ORF">V9T40_004320</name>
</gene>
<keyword evidence="9" id="KW-0009">Actin-binding</keyword>
<dbReference type="InterPro" id="IPR011705">
    <property type="entry name" value="BACK"/>
</dbReference>
<evidence type="ECO:0000256" key="10">
    <source>
        <dbReference type="ARBA" id="ARBA00023212"/>
    </source>
</evidence>
<keyword evidence="15" id="KW-1185">Reference proteome</keyword>
<dbReference type="Pfam" id="PF07707">
    <property type="entry name" value="BACK"/>
    <property type="match status" value="1"/>
</dbReference>
<keyword evidence="8" id="KW-0712">Selenocysteine</keyword>
<keyword evidence="7" id="KW-0833">Ubl conjugation pathway</keyword>
<evidence type="ECO:0000259" key="13">
    <source>
        <dbReference type="PROSITE" id="PS50097"/>
    </source>
</evidence>
<proteinExistence type="predicted"/>
<evidence type="ECO:0000256" key="8">
    <source>
        <dbReference type="ARBA" id="ARBA00022933"/>
    </source>
</evidence>
<dbReference type="InterPro" id="IPR011043">
    <property type="entry name" value="Gal_Oxase/kelch_b-propeller"/>
</dbReference>
<dbReference type="AlphaFoldDB" id="A0AAN9TUP9"/>
<keyword evidence="4" id="KW-0880">Kelch repeat</keyword>
<dbReference type="InterPro" id="IPR006652">
    <property type="entry name" value="Kelch_1"/>
</dbReference>
<evidence type="ECO:0000256" key="3">
    <source>
        <dbReference type="ARBA" id="ARBA00013699"/>
    </source>
</evidence>
<protein>
    <recommendedName>
        <fullName evidence="3">Kelch-like protein diablo</fullName>
    </recommendedName>
</protein>
<dbReference type="PANTHER" id="PTHR24412">
    <property type="entry name" value="KELCH PROTEIN"/>
    <property type="match status" value="1"/>
</dbReference>
<dbReference type="PIRSF" id="PIRSF037037">
    <property type="entry name" value="Kelch-like_protein_gigaxonin"/>
    <property type="match status" value="1"/>
</dbReference>
<dbReference type="Gene3D" id="2.120.10.80">
    <property type="entry name" value="Kelch-type beta propeller"/>
    <property type="match status" value="1"/>
</dbReference>
<evidence type="ECO:0000256" key="6">
    <source>
        <dbReference type="ARBA" id="ARBA00022737"/>
    </source>
</evidence>
<evidence type="ECO:0000313" key="14">
    <source>
        <dbReference type="EMBL" id="KAK7604047.1"/>
    </source>
</evidence>
<evidence type="ECO:0000256" key="7">
    <source>
        <dbReference type="ARBA" id="ARBA00022786"/>
    </source>
</evidence>
<feature type="region of interest" description="Disordered" evidence="12">
    <location>
        <begin position="26"/>
        <end position="49"/>
    </location>
</feature>
<dbReference type="Proteomes" id="UP001367676">
    <property type="component" value="Unassembled WGS sequence"/>
</dbReference>
<comment type="subcellular location">
    <subcellularLocation>
        <location evidence="1">Cytoplasm</location>
        <location evidence="1">Cytoskeleton</location>
    </subcellularLocation>
</comment>
<dbReference type="PANTHER" id="PTHR24412:SF466">
    <property type="entry name" value="RING CANAL KELCH PROTEIN"/>
    <property type="match status" value="1"/>
</dbReference>
<accession>A0AAN9TUP9</accession>
<dbReference type="SMART" id="SM00875">
    <property type="entry name" value="BACK"/>
    <property type="match status" value="1"/>
</dbReference>
<feature type="compositionally biased region" description="Polar residues" evidence="12">
    <location>
        <begin position="26"/>
        <end position="36"/>
    </location>
</feature>
<dbReference type="InterPro" id="IPR017096">
    <property type="entry name" value="BTB-kelch_protein"/>
</dbReference>
<evidence type="ECO:0000256" key="1">
    <source>
        <dbReference type="ARBA" id="ARBA00004245"/>
    </source>
</evidence>
<dbReference type="GO" id="GO:0005856">
    <property type="term" value="C:cytoskeleton"/>
    <property type="evidence" value="ECO:0007669"/>
    <property type="project" value="UniProtKB-SubCell"/>
</dbReference>
<name>A0AAN9TUP9_9HEMI</name>
<evidence type="ECO:0000256" key="12">
    <source>
        <dbReference type="SAM" id="MobiDB-lite"/>
    </source>
</evidence>
<evidence type="ECO:0000256" key="5">
    <source>
        <dbReference type="ARBA" id="ARBA00022490"/>
    </source>
</evidence>
<dbReference type="SMART" id="SM00612">
    <property type="entry name" value="Kelch"/>
    <property type="match status" value="6"/>
</dbReference>
<dbReference type="EMBL" id="JBBCAQ010000004">
    <property type="protein sequence ID" value="KAK7604047.1"/>
    <property type="molecule type" value="Genomic_DNA"/>
</dbReference>
<dbReference type="CDD" id="cd18445">
    <property type="entry name" value="BACK_KLHL2_like"/>
    <property type="match status" value="1"/>
</dbReference>
<dbReference type="Pfam" id="PF00651">
    <property type="entry name" value="BTB"/>
    <property type="match status" value="1"/>
</dbReference>
<dbReference type="GO" id="GO:0003779">
    <property type="term" value="F:actin binding"/>
    <property type="evidence" value="ECO:0007669"/>
    <property type="project" value="UniProtKB-KW"/>
</dbReference>
<organism evidence="14 15">
    <name type="scientific">Parthenolecanium corni</name>
    <dbReference type="NCBI Taxonomy" id="536013"/>
    <lineage>
        <taxon>Eukaryota</taxon>
        <taxon>Metazoa</taxon>
        <taxon>Ecdysozoa</taxon>
        <taxon>Arthropoda</taxon>
        <taxon>Hexapoda</taxon>
        <taxon>Insecta</taxon>
        <taxon>Pterygota</taxon>
        <taxon>Neoptera</taxon>
        <taxon>Paraneoptera</taxon>
        <taxon>Hemiptera</taxon>
        <taxon>Sternorrhyncha</taxon>
        <taxon>Coccoidea</taxon>
        <taxon>Coccidae</taxon>
        <taxon>Parthenolecanium</taxon>
    </lineage>
</organism>
<dbReference type="InterPro" id="IPR000210">
    <property type="entry name" value="BTB/POZ_dom"/>
</dbReference>
<dbReference type="Gene3D" id="1.25.40.420">
    <property type="match status" value="1"/>
</dbReference>
<comment type="pathway">
    <text evidence="2">Protein modification; protein ubiquitination.</text>
</comment>
<evidence type="ECO:0000256" key="9">
    <source>
        <dbReference type="ARBA" id="ARBA00023203"/>
    </source>
</evidence>
<dbReference type="SUPFAM" id="SSF50965">
    <property type="entry name" value="Galactose oxidase, central domain"/>
    <property type="match status" value="1"/>
</dbReference>
<dbReference type="PROSITE" id="PS50097">
    <property type="entry name" value="BTB"/>
    <property type="match status" value="1"/>
</dbReference>
<evidence type="ECO:0000256" key="4">
    <source>
        <dbReference type="ARBA" id="ARBA00022441"/>
    </source>
</evidence>
<sequence>MLNEHIDPFAVESSSSGKLLRYASQNSLDESSQKQIPKSKCQEKPPYRNSVHPHKALEVLNIMRMQKILCDIVLVADDVEVYAHRTILAGCSPYFYAMFTKFEERKLDRVVIKEIDSLALELLIEYVYTSEILVTEDNVQSLLPAANLLQLSPVRDACCDFLENQLHPTNCLGIRAFADLHGCLNLLTQSEAYVEQHFPEVVEGEEFLALPVSQVIRLIQSDKLMVIEEKVFECVINWVQHDVENRKAHLPLLMEHVRLPLTSAEYLMQRVHQEPLFSNNPLCKDYLLEAYRYHLLPSESRASLKTVRIVPRQTNSRKALLVIGGQAPKAIRSVECFDFKEQKWCECSDMPTRRCRAGLALVDNKVYAVGGFNGSLRVKTVEVYDTQSDSWSTGPPMSARRSTLGVAVLGNKIYAVGGFDGSIGLETAEFLDIRCSERWEPIASMSTRRSSVGVGVLDGLLYAVGGYDGDSRQCLSTVEYYNPETLKWYMIAEMTCRRSGAGVGVMEGILYAVGGHDGPVVRNTVETYDPASGRWKLIANMAFCRRNAGVVSHNGYLYVVGGDDGTSNLSSVEVYCPKTNSWSLLTKSMGIGRSYAGVVLIDRPARLKS</sequence>
<keyword evidence="5" id="KW-0963">Cytoplasm</keyword>
<dbReference type="InterPro" id="IPR015915">
    <property type="entry name" value="Kelch-typ_b-propeller"/>
</dbReference>
<dbReference type="SMART" id="SM00225">
    <property type="entry name" value="BTB"/>
    <property type="match status" value="1"/>
</dbReference>
<dbReference type="Pfam" id="PF01344">
    <property type="entry name" value="Kelch_1"/>
    <property type="match status" value="6"/>
</dbReference>
<evidence type="ECO:0000256" key="2">
    <source>
        <dbReference type="ARBA" id="ARBA00004906"/>
    </source>
</evidence>
<evidence type="ECO:0000256" key="11">
    <source>
        <dbReference type="ARBA" id="ARBA00043912"/>
    </source>
</evidence>
<keyword evidence="6" id="KW-0677">Repeat</keyword>
<keyword evidence="10" id="KW-0206">Cytoskeleton</keyword>